<dbReference type="InterPro" id="IPR025659">
    <property type="entry name" value="Tubby-like_C"/>
</dbReference>
<organism evidence="1 2">
    <name type="scientific">Nibricoccus aquaticus</name>
    <dbReference type="NCBI Taxonomy" id="2576891"/>
    <lineage>
        <taxon>Bacteria</taxon>
        <taxon>Pseudomonadati</taxon>
        <taxon>Verrucomicrobiota</taxon>
        <taxon>Opitutia</taxon>
        <taxon>Opitutales</taxon>
        <taxon>Opitutaceae</taxon>
        <taxon>Nibricoccus</taxon>
    </lineage>
</organism>
<proteinExistence type="predicted"/>
<dbReference type="OrthoDB" id="652307at2"/>
<keyword evidence="2" id="KW-1185">Reference proteome</keyword>
<dbReference type="KEGG" id="vbh:CMV30_15140"/>
<sequence>MHLLDRRTIFVREHVGLLKLTGAYDLLDPQTQEKIGIAQEKISGWQKFLRLLVKKAMLPTRVEIAAAEGQPPVLVLTRGFTFFRSKVLVLDGAGTQIGYLRSKFFSLGGGFHVFSNDDQKFAEVKGDWKGWNFRLVDVTGREMGIVTKKWAGLGKEFFTNADQYVIEVKESGSSNALVLAAALAIDIVFKEHQG</sequence>
<dbReference type="PANTHER" id="PTHR23248:SF9">
    <property type="entry name" value="PHOSPHOLIPID SCRAMBLASE"/>
    <property type="match status" value="1"/>
</dbReference>
<gene>
    <name evidence="1" type="ORF">CMV30_15140</name>
</gene>
<dbReference type="SUPFAM" id="SSF54518">
    <property type="entry name" value="Tubby C-terminal domain-like"/>
    <property type="match status" value="1"/>
</dbReference>
<dbReference type="Gene3D" id="2.40.160.200">
    <property type="entry name" value="LURP1-related"/>
    <property type="match status" value="1"/>
</dbReference>
<protein>
    <submittedName>
        <fullName evidence="1">Oxidoreductase</fullName>
    </submittedName>
</protein>
<dbReference type="PANTHER" id="PTHR23248">
    <property type="entry name" value="PHOSPHOLIPID SCRAMBLASE-RELATED"/>
    <property type="match status" value="1"/>
</dbReference>
<reference evidence="1 2" key="1">
    <citation type="submission" date="2017-09" db="EMBL/GenBank/DDBJ databases">
        <title>Complete genome sequence of Verrucomicrobial strain HZ-65, isolated from freshwater.</title>
        <authorList>
            <person name="Choi A."/>
        </authorList>
    </citation>
    <scope>NUCLEOTIDE SEQUENCE [LARGE SCALE GENOMIC DNA]</scope>
    <source>
        <strain evidence="1 2">HZ-65</strain>
    </source>
</reference>
<dbReference type="AlphaFoldDB" id="A0A290QL90"/>
<dbReference type="EMBL" id="CP023344">
    <property type="protein sequence ID" value="ATC65181.1"/>
    <property type="molecule type" value="Genomic_DNA"/>
</dbReference>
<evidence type="ECO:0000313" key="1">
    <source>
        <dbReference type="EMBL" id="ATC65181.1"/>
    </source>
</evidence>
<accession>A0A290QL90</accession>
<evidence type="ECO:0000313" key="2">
    <source>
        <dbReference type="Proteomes" id="UP000217265"/>
    </source>
</evidence>
<dbReference type="GO" id="GO:0017128">
    <property type="term" value="F:phospholipid scramblase activity"/>
    <property type="evidence" value="ECO:0007669"/>
    <property type="project" value="InterPro"/>
</dbReference>
<dbReference type="InterPro" id="IPR038595">
    <property type="entry name" value="LOR_sf"/>
</dbReference>
<name>A0A290QL90_9BACT</name>
<dbReference type="Proteomes" id="UP000217265">
    <property type="component" value="Chromosome"/>
</dbReference>
<dbReference type="GO" id="GO:0005886">
    <property type="term" value="C:plasma membrane"/>
    <property type="evidence" value="ECO:0007669"/>
    <property type="project" value="TreeGrafter"/>
</dbReference>
<dbReference type="InterPro" id="IPR005552">
    <property type="entry name" value="Scramblase"/>
</dbReference>
<dbReference type="RefSeq" id="WP_096056812.1">
    <property type="nucleotide sequence ID" value="NZ_CP023344.1"/>
</dbReference>
<dbReference type="Pfam" id="PF03803">
    <property type="entry name" value="Scramblase"/>
    <property type="match status" value="1"/>
</dbReference>